<gene>
    <name evidence="2" type="ORF">OSJNBa0009J19.14</name>
    <name evidence="3" type="ORF">P0485D10.33</name>
</gene>
<feature type="compositionally biased region" description="Low complexity" evidence="1">
    <location>
        <begin position="220"/>
        <end position="232"/>
    </location>
</feature>
<dbReference type="EMBL" id="AP004730">
    <property type="protein sequence ID" value="BAD45818.1"/>
    <property type="molecule type" value="Genomic_DNA"/>
</dbReference>
<reference evidence="3" key="1">
    <citation type="submission" date="2001-05" db="EMBL/GenBank/DDBJ databases">
        <title>Oryza sativa nipponbare(GA3) genomic DNA, chromosome 6, PAC clone:P0485D10.</title>
        <authorList>
            <person name="Sasaki T."/>
            <person name="Matsumoto T."/>
            <person name="Yamamoto K."/>
        </authorList>
    </citation>
    <scope>NUCLEOTIDE SEQUENCE</scope>
</reference>
<evidence type="ECO:0000313" key="2">
    <source>
        <dbReference type="EMBL" id="BAD45818.1"/>
    </source>
</evidence>
<dbReference type="EMBL" id="AP003684">
    <property type="protein sequence ID" value="BAD61681.1"/>
    <property type="molecule type" value="Genomic_DNA"/>
</dbReference>
<evidence type="ECO:0000256" key="1">
    <source>
        <dbReference type="SAM" id="MobiDB-lite"/>
    </source>
</evidence>
<feature type="compositionally biased region" description="Pro residues" evidence="1">
    <location>
        <begin position="210"/>
        <end position="219"/>
    </location>
</feature>
<dbReference type="AlphaFoldDB" id="Q654E7"/>
<feature type="region of interest" description="Disordered" evidence="1">
    <location>
        <begin position="1"/>
        <end position="31"/>
    </location>
</feature>
<feature type="compositionally biased region" description="Acidic residues" evidence="1">
    <location>
        <begin position="194"/>
        <end position="205"/>
    </location>
</feature>
<evidence type="ECO:0000313" key="4">
    <source>
        <dbReference type="Proteomes" id="UP000000763"/>
    </source>
</evidence>
<organism evidence="2 4">
    <name type="scientific">Oryza sativa subsp. japonica</name>
    <name type="common">Rice</name>
    <dbReference type="NCBI Taxonomy" id="39947"/>
    <lineage>
        <taxon>Eukaryota</taxon>
        <taxon>Viridiplantae</taxon>
        <taxon>Streptophyta</taxon>
        <taxon>Embryophyta</taxon>
        <taxon>Tracheophyta</taxon>
        <taxon>Spermatophyta</taxon>
        <taxon>Magnoliopsida</taxon>
        <taxon>Liliopsida</taxon>
        <taxon>Poales</taxon>
        <taxon>Poaceae</taxon>
        <taxon>BOP clade</taxon>
        <taxon>Oryzoideae</taxon>
        <taxon>Oryzeae</taxon>
        <taxon>Oryzinae</taxon>
        <taxon>Oryza</taxon>
        <taxon>Oryza sativa</taxon>
    </lineage>
</organism>
<proteinExistence type="predicted"/>
<protein>
    <submittedName>
        <fullName evidence="2">Uncharacterized protein</fullName>
    </submittedName>
</protein>
<feature type="region of interest" description="Disordered" evidence="1">
    <location>
        <begin position="183"/>
        <end position="239"/>
    </location>
</feature>
<name>Q654E7_ORYSJ</name>
<reference evidence="2" key="2">
    <citation type="submission" date="2002-02" db="EMBL/GenBank/DDBJ databases">
        <title>Oryza sativa nipponbare(GA3) genomic DNA, chromosome 6, BAC clone:OSJNBa0009J19.</title>
        <authorList>
            <person name="Sasaki T."/>
            <person name="Matsumoto T."/>
            <person name="Yamamoto K."/>
        </authorList>
    </citation>
    <scope>NUCLEOTIDE SEQUENCE</scope>
</reference>
<evidence type="ECO:0000313" key="3">
    <source>
        <dbReference type="EMBL" id="BAD61681.1"/>
    </source>
</evidence>
<accession>Q654E7</accession>
<reference evidence="4" key="4">
    <citation type="journal article" date="2008" name="Nucleic Acids Res.">
        <title>The rice annotation project database (RAP-DB): 2008 update.</title>
        <authorList>
            <consortium name="The rice annotation project (RAP)"/>
        </authorList>
    </citation>
    <scope>GENOME REANNOTATION</scope>
    <source>
        <strain evidence="4">cv. Nipponbare</strain>
    </source>
</reference>
<dbReference type="Proteomes" id="UP000000763">
    <property type="component" value="Chromosome 6"/>
</dbReference>
<reference evidence="4" key="3">
    <citation type="journal article" date="2005" name="Nature">
        <title>The map-based sequence of the rice genome.</title>
        <authorList>
            <consortium name="International rice genome sequencing project (IRGSP)"/>
            <person name="Matsumoto T."/>
            <person name="Wu J."/>
            <person name="Kanamori H."/>
            <person name="Katayose Y."/>
            <person name="Fujisawa M."/>
            <person name="Namiki N."/>
            <person name="Mizuno H."/>
            <person name="Yamamoto K."/>
            <person name="Antonio B.A."/>
            <person name="Baba T."/>
            <person name="Sakata K."/>
            <person name="Nagamura Y."/>
            <person name="Aoki H."/>
            <person name="Arikawa K."/>
            <person name="Arita K."/>
            <person name="Bito T."/>
            <person name="Chiden Y."/>
            <person name="Fujitsuka N."/>
            <person name="Fukunaka R."/>
            <person name="Hamada M."/>
            <person name="Harada C."/>
            <person name="Hayashi A."/>
            <person name="Hijishita S."/>
            <person name="Honda M."/>
            <person name="Hosokawa S."/>
            <person name="Ichikawa Y."/>
            <person name="Idonuma A."/>
            <person name="Iijima M."/>
            <person name="Ikeda M."/>
            <person name="Ikeno M."/>
            <person name="Ito K."/>
            <person name="Ito S."/>
            <person name="Ito T."/>
            <person name="Ito Y."/>
            <person name="Ito Y."/>
            <person name="Iwabuchi A."/>
            <person name="Kamiya K."/>
            <person name="Karasawa W."/>
            <person name="Kurita K."/>
            <person name="Katagiri S."/>
            <person name="Kikuta A."/>
            <person name="Kobayashi H."/>
            <person name="Kobayashi N."/>
            <person name="Machita K."/>
            <person name="Maehara T."/>
            <person name="Masukawa M."/>
            <person name="Mizubayashi T."/>
            <person name="Mukai Y."/>
            <person name="Nagasaki H."/>
            <person name="Nagata Y."/>
            <person name="Naito S."/>
            <person name="Nakashima M."/>
            <person name="Nakama Y."/>
            <person name="Nakamichi Y."/>
            <person name="Nakamura M."/>
            <person name="Meguro A."/>
            <person name="Negishi M."/>
            <person name="Ohta I."/>
            <person name="Ohta T."/>
            <person name="Okamoto M."/>
            <person name="Ono N."/>
            <person name="Saji S."/>
            <person name="Sakaguchi M."/>
            <person name="Sakai K."/>
            <person name="Shibata M."/>
            <person name="Shimokawa T."/>
            <person name="Song J."/>
            <person name="Takazaki Y."/>
            <person name="Terasawa K."/>
            <person name="Tsugane M."/>
            <person name="Tsuji K."/>
            <person name="Ueda S."/>
            <person name="Waki K."/>
            <person name="Yamagata H."/>
            <person name="Yamamoto M."/>
            <person name="Yamamoto S."/>
            <person name="Yamane H."/>
            <person name="Yoshiki S."/>
            <person name="Yoshihara R."/>
            <person name="Yukawa K."/>
            <person name="Zhong H."/>
            <person name="Yano M."/>
            <person name="Yuan Q."/>
            <person name="Ouyang S."/>
            <person name="Liu J."/>
            <person name="Jones K.M."/>
            <person name="Gansberger K."/>
            <person name="Moffat K."/>
            <person name="Hill J."/>
            <person name="Bera J."/>
            <person name="Fadrosh D."/>
            <person name="Jin S."/>
            <person name="Johri S."/>
            <person name="Kim M."/>
            <person name="Overton L."/>
            <person name="Reardon M."/>
            <person name="Tsitrin T."/>
            <person name="Vuong H."/>
            <person name="Weaver B."/>
            <person name="Ciecko A."/>
            <person name="Tallon L."/>
            <person name="Jackson J."/>
            <person name="Pai G."/>
            <person name="Aken S.V."/>
            <person name="Utterback T."/>
            <person name="Reidmuller S."/>
            <person name="Feldblyum T."/>
            <person name="Hsiao J."/>
            <person name="Zismann V."/>
            <person name="Iobst S."/>
            <person name="de Vazeille A.R."/>
            <person name="Buell C.R."/>
            <person name="Ying K."/>
            <person name="Li Y."/>
            <person name="Lu T."/>
            <person name="Huang Y."/>
            <person name="Zhao Q."/>
            <person name="Feng Q."/>
            <person name="Zhang L."/>
            <person name="Zhu J."/>
            <person name="Weng Q."/>
            <person name="Mu J."/>
            <person name="Lu Y."/>
            <person name="Fan D."/>
            <person name="Liu Y."/>
            <person name="Guan J."/>
            <person name="Zhang Y."/>
            <person name="Yu S."/>
            <person name="Liu X."/>
            <person name="Zhang Y."/>
            <person name="Hong G."/>
            <person name="Han B."/>
            <person name="Choisne N."/>
            <person name="Demange N."/>
            <person name="Orjeda G."/>
            <person name="Samain S."/>
            <person name="Cattolico L."/>
            <person name="Pelletier E."/>
            <person name="Couloux A."/>
            <person name="Segurens B."/>
            <person name="Wincker P."/>
            <person name="D'Hont A."/>
            <person name="Scarpelli C."/>
            <person name="Weissenbach J."/>
            <person name="Salanoubat M."/>
            <person name="Quetier F."/>
            <person name="Yu Y."/>
            <person name="Kim H.R."/>
            <person name="Rambo T."/>
            <person name="Currie J."/>
            <person name="Collura K."/>
            <person name="Luo M."/>
            <person name="Yang T."/>
            <person name="Ammiraju J.S.S."/>
            <person name="Engler F."/>
            <person name="Soderlund C."/>
            <person name="Wing R.A."/>
            <person name="Palmer L.E."/>
            <person name="de la Bastide M."/>
            <person name="Spiegel L."/>
            <person name="Nascimento L."/>
            <person name="Zutavern T."/>
            <person name="O'Shaughnessy A."/>
            <person name="Dike S."/>
            <person name="Dedhia N."/>
            <person name="Preston R."/>
            <person name="Balija V."/>
            <person name="McCombie W.R."/>
            <person name="Chow T."/>
            <person name="Chen H."/>
            <person name="Chung M."/>
            <person name="Chen C."/>
            <person name="Shaw J."/>
            <person name="Wu H."/>
            <person name="Hsiao K."/>
            <person name="Chao Y."/>
            <person name="Chu M."/>
            <person name="Cheng C."/>
            <person name="Hour A."/>
            <person name="Lee P."/>
            <person name="Lin S."/>
            <person name="Lin Y."/>
            <person name="Liou J."/>
            <person name="Liu S."/>
            <person name="Hsing Y."/>
            <person name="Raghuvanshi S."/>
            <person name="Mohanty A."/>
            <person name="Bharti A.K."/>
            <person name="Gaur A."/>
            <person name="Gupta V."/>
            <person name="Kumar D."/>
            <person name="Ravi V."/>
            <person name="Vij S."/>
            <person name="Kapur A."/>
            <person name="Khurana P."/>
            <person name="Khurana P."/>
            <person name="Khurana J.P."/>
            <person name="Tyagi A.K."/>
            <person name="Gaikwad K."/>
            <person name="Singh A."/>
            <person name="Dalal V."/>
            <person name="Srivastava S."/>
            <person name="Dixit A."/>
            <person name="Pal A.K."/>
            <person name="Ghazi I.A."/>
            <person name="Yadav M."/>
            <person name="Pandit A."/>
            <person name="Bhargava A."/>
            <person name="Sureshbabu K."/>
            <person name="Batra K."/>
            <person name="Sharma T.R."/>
            <person name="Mohapatra T."/>
            <person name="Singh N.K."/>
            <person name="Messing J."/>
            <person name="Nelson A.B."/>
            <person name="Fuks G."/>
            <person name="Kavchok S."/>
            <person name="Keizer G."/>
            <person name="Linton E."/>
            <person name="Llaca V."/>
            <person name="Song R."/>
            <person name="Tanyolac B."/>
            <person name="Young S."/>
            <person name="Ho-Il K."/>
            <person name="Hahn J.H."/>
            <person name="Sangsakoo G."/>
            <person name="Vanavichit A."/>
            <person name="de Mattos Luiz.A.T."/>
            <person name="Zimmer P.D."/>
            <person name="Malone G."/>
            <person name="Dellagostin O."/>
            <person name="de Oliveira A.C."/>
            <person name="Bevan M."/>
            <person name="Bancroft I."/>
            <person name="Minx P."/>
            <person name="Cordum H."/>
            <person name="Wilson R."/>
            <person name="Cheng Z."/>
            <person name="Jin W."/>
            <person name="Jiang J."/>
            <person name="Leong S.A."/>
            <person name="Iwama H."/>
            <person name="Gojobori T."/>
            <person name="Itoh T."/>
            <person name="Niimura Y."/>
            <person name="Fujii Y."/>
            <person name="Habara T."/>
            <person name="Sakai H."/>
            <person name="Sato Y."/>
            <person name="Wilson G."/>
            <person name="Kumar K."/>
            <person name="McCouch S."/>
            <person name="Juretic N."/>
            <person name="Hoen D."/>
            <person name="Wright S."/>
            <person name="Bruskiewich R."/>
            <person name="Bureau T."/>
            <person name="Miyao A."/>
            <person name="Hirochika H."/>
            <person name="Nishikawa T."/>
            <person name="Kadowaki K."/>
            <person name="Sugiura M."/>
            <person name="Burr B."/>
            <person name="Sasaki T."/>
        </authorList>
    </citation>
    <scope>NUCLEOTIDE SEQUENCE [LARGE SCALE GENOMIC DNA]</scope>
    <source>
        <strain evidence="4">cv. Nipponbare</strain>
    </source>
</reference>
<sequence length="321" mass="33554">MAERGSRAVAGCGRSGRRASPAVERRQRRLRAEQPRAVAAVVVGSPSSSSPWARLHGAAVRRHRPGVAVAVHRWLEVPADDAPQSLTLLLCRGCGSGGGGSVAGLIPWSSRMPSSRSCSRSVSTLGVPSASWTVVGAGAVTLVVFVDVAVALDVVAHTHIFRRRSADAGVQWKASAAEERRRASAAVGKAAEGELGEAEDSGWDEELPRARPPPPPCPRGWPTMLGEAPPAGEGEEAEEAIVSWSPAASPSLPNSLAAALARLRSAAALALRYSVRGLLALHCSARRRARAFRCSVAALALRYAARIRARRSAPPPDGRAA</sequence>